<evidence type="ECO:0000313" key="2">
    <source>
        <dbReference type="EMBL" id="OXM70843.1"/>
    </source>
</evidence>
<organism evidence="2 3">
    <name type="scientific">Amycolatopsis vastitatis</name>
    <dbReference type="NCBI Taxonomy" id="1905142"/>
    <lineage>
        <taxon>Bacteria</taxon>
        <taxon>Bacillati</taxon>
        <taxon>Actinomycetota</taxon>
        <taxon>Actinomycetes</taxon>
        <taxon>Pseudonocardiales</taxon>
        <taxon>Pseudonocardiaceae</taxon>
        <taxon>Amycolatopsis</taxon>
    </lineage>
</organism>
<dbReference type="AlphaFoldDB" id="A0A229TIA4"/>
<gene>
    <name evidence="2" type="ORF">CF165_02875</name>
</gene>
<dbReference type="EMBL" id="NMUL01000004">
    <property type="protein sequence ID" value="OXM70843.1"/>
    <property type="molecule type" value="Genomic_DNA"/>
</dbReference>
<protein>
    <submittedName>
        <fullName evidence="2">Uncharacterized protein</fullName>
    </submittedName>
</protein>
<reference evidence="3" key="1">
    <citation type="submission" date="2017-07" db="EMBL/GenBank/DDBJ databases">
        <title>Comparative genome mining reveals phylogenetic distribution patterns of secondary metabolites in Amycolatopsis.</title>
        <authorList>
            <person name="Adamek M."/>
            <person name="Alanjary M."/>
            <person name="Sales-Ortells H."/>
            <person name="Goodfellow M."/>
            <person name="Bull A.T."/>
            <person name="Kalinowski J."/>
            <person name="Ziemert N."/>
        </authorList>
    </citation>
    <scope>NUCLEOTIDE SEQUENCE [LARGE SCALE GENOMIC DNA]</scope>
    <source>
        <strain evidence="3">H5</strain>
    </source>
</reference>
<feature type="signal peptide" evidence="1">
    <location>
        <begin position="1"/>
        <end position="21"/>
    </location>
</feature>
<keyword evidence="1" id="KW-0732">Signal</keyword>
<dbReference type="Proteomes" id="UP000215199">
    <property type="component" value="Unassembled WGS sequence"/>
</dbReference>
<keyword evidence="3" id="KW-1185">Reference proteome</keyword>
<feature type="chain" id="PRO_5012963414" evidence="1">
    <location>
        <begin position="22"/>
        <end position="126"/>
    </location>
</feature>
<proteinExistence type="predicted"/>
<evidence type="ECO:0000313" key="3">
    <source>
        <dbReference type="Proteomes" id="UP000215199"/>
    </source>
</evidence>
<accession>A0A229TIA4</accession>
<comment type="caution">
    <text evidence="2">The sequence shown here is derived from an EMBL/GenBank/DDBJ whole genome shotgun (WGS) entry which is preliminary data.</text>
</comment>
<evidence type="ECO:0000256" key="1">
    <source>
        <dbReference type="SAM" id="SignalP"/>
    </source>
</evidence>
<name>A0A229TIA4_9PSEU</name>
<sequence>MFAVLLGAAGLATAMAPAASAAVPATFTCSNATGPGTVCDPYPPAWSTTTVKKILIALTDHAAGGERCQLYIDGIGVTSWVYIDRGDSGMHYLGTVEGGVGFNLRCQRRAPSGDPNLGGRVYQVSL</sequence>